<dbReference type="CDD" id="cd13399">
    <property type="entry name" value="Slt35-like"/>
    <property type="match status" value="1"/>
</dbReference>
<organism evidence="3">
    <name type="scientific">marine metagenome</name>
    <dbReference type="NCBI Taxonomy" id="408172"/>
    <lineage>
        <taxon>unclassified sequences</taxon>
        <taxon>metagenomes</taxon>
        <taxon>ecological metagenomes</taxon>
    </lineage>
</organism>
<dbReference type="Gene3D" id="1.10.8.350">
    <property type="entry name" value="Bacterial muramidase"/>
    <property type="match status" value="1"/>
</dbReference>
<reference evidence="3" key="1">
    <citation type="submission" date="2018-05" db="EMBL/GenBank/DDBJ databases">
        <authorList>
            <person name="Lanie J.A."/>
            <person name="Ng W.-L."/>
            <person name="Kazmierczak K.M."/>
            <person name="Andrzejewski T.M."/>
            <person name="Davidsen T.M."/>
            <person name="Wayne K.J."/>
            <person name="Tettelin H."/>
            <person name="Glass J.I."/>
            <person name="Rusch D."/>
            <person name="Podicherti R."/>
            <person name="Tsui H.-C.T."/>
            <person name="Winkler M.E."/>
        </authorList>
    </citation>
    <scope>NUCLEOTIDE SEQUENCE</scope>
</reference>
<evidence type="ECO:0000259" key="2">
    <source>
        <dbReference type="Pfam" id="PF13406"/>
    </source>
</evidence>
<gene>
    <name evidence="3" type="ORF">METZ01_LOCUS85471</name>
</gene>
<dbReference type="EMBL" id="UINC01007311">
    <property type="protein sequence ID" value="SVA32617.1"/>
    <property type="molecule type" value="Genomic_DNA"/>
</dbReference>
<evidence type="ECO:0000313" key="3">
    <source>
        <dbReference type="EMBL" id="SVA32617.1"/>
    </source>
</evidence>
<dbReference type="InterPro" id="IPR031304">
    <property type="entry name" value="SLT_2"/>
</dbReference>
<dbReference type="InterPro" id="IPR011970">
    <property type="entry name" value="MltB_2"/>
</dbReference>
<dbReference type="SUPFAM" id="SSF53955">
    <property type="entry name" value="Lysozyme-like"/>
    <property type="match status" value="1"/>
</dbReference>
<accession>A0A381UZ20</accession>
<dbReference type="GO" id="GO:0008933">
    <property type="term" value="F:peptidoglycan lytic transglycosylase activity"/>
    <property type="evidence" value="ECO:0007669"/>
    <property type="project" value="TreeGrafter"/>
</dbReference>
<evidence type="ECO:0000256" key="1">
    <source>
        <dbReference type="SAM" id="Coils"/>
    </source>
</evidence>
<name>A0A381UZ20_9ZZZZ</name>
<dbReference type="PANTHER" id="PTHR30163:SF8">
    <property type="entry name" value="LYTIC MUREIN TRANSGLYCOSYLASE"/>
    <property type="match status" value="1"/>
</dbReference>
<dbReference type="GO" id="GO:0009253">
    <property type="term" value="P:peptidoglycan catabolic process"/>
    <property type="evidence" value="ECO:0007669"/>
    <property type="project" value="TreeGrafter"/>
</dbReference>
<dbReference type="InterPro" id="IPR023346">
    <property type="entry name" value="Lysozyme-like_dom_sf"/>
</dbReference>
<dbReference type="Gene3D" id="1.10.530.10">
    <property type="match status" value="1"/>
</dbReference>
<dbReference type="InterPro" id="IPR043426">
    <property type="entry name" value="MltB-like"/>
</dbReference>
<feature type="domain" description="Transglycosylase SLT" evidence="2">
    <location>
        <begin position="29"/>
        <end position="326"/>
    </location>
</feature>
<protein>
    <recommendedName>
        <fullName evidence="2">Transglycosylase SLT domain-containing protein</fullName>
    </recommendedName>
</protein>
<sequence length="334" mass="38788">MYKMRYFIAVLTFVFFTVNFNICFAKEEFNSWLINFKSVAKEKGISDNTIKIALSDVRYLQKVIDYDRKQPEFFEKTAVYISKRANKAALKKAKKKLRNNYKIFEKVEKEFQVEKELLLALWSIETNFGKYLGKMDIISSLATLSFDKRRSKFFTKELLILLKLMDKKIVSKETLYGSWAGAIGNFQFMPSSIENYAIDYDKSGKIELKQSLHDALASAANYINKIGWKYKSSCFHKVELTKSISKKYINVSAKKIKNYLTIKSWKKKGIVDIQQINDKYKAALIIPDLAVSEGSMNSPAFLVFKNYEKILKWNRSLRFGVTVCTLTNMIVNEI</sequence>
<feature type="coiled-coil region" evidence="1">
    <location>
        <begin position="80"/>
        <end position="110"/>
    </location>
</feature>
<dbReference type="Pfam" id="PF13406">
    <property type="entry name" value="SLT_2"/>
    <property type="match status" value="1"/>
</dbReference>
<proteinExistence type="predicted"/>
<dbReference type="AlphaFoldDB" id="A0A381UZ20"/>
<keyword evidence="1" id="KW-0175">Coiled coil</keyword>
<dbReference type="PANTHER" id="PTHR30163">
    <property type="entry name" value="MEMBRANE-BOUND LYTIC MUREIN TRANSGLYCOSYLASE B"/>
    <property type="match status" value="1"/>
</dbReference>
<dbReference type="NCBIfam" id="TIGR02283">
    <property type="entry name" value="MltB_2"/>
    <property type="match status" value="1"/>
</dbReference>